<dbReference type="PRINTS" id="PR00040">
    <property type="entry name" value="HTHMERR"/>
</dbReference>
<dbReference type="PANTHER" id="PTHR30204:SF93">
    <property type="entry name" value="HTH MERR-TYPE DOMAIN-CONTAINING PROTEIN"/>
    <property type="match status" value="1"/>
</dbReference>
<proteinExistence type="predicted"/>
<evidence type="ECO:0000256" key="2">
    <source>
        <dbReference type="SAM" id="Coils"/>
    </source>
</evidence>
<dbReference type="CDD" id="cd00592">
    <property type="entry name" value="HTH_MerR-like"/>
    <property type="match status" value="1"/>
</dbReference>
<dbReference type="Gene3D" id="1.10.1660.10">
    <property type="match status" value="1"/>
</dbReference>
<dbReference type="AlphaFoldDB" id="A0A369MCI2"/>
<evidence type="ECO:0000313" key="4">
    <source>
        <dbReference type="EMBL" id="RDB68202.1"/>
    </source>
</evidence>
<dbReference type="InterPro" id="IPR009061">
    <property type="entry name" value="DNA-bd_dom_put_sf"/>
</dbReference>
<feature type="domain" description="HTH merR-type" evidence="3">
    <location>
        <begin position="1"/>
        <end position="69"/>
    </location>
</feature>
<evidence type="ECO:0000259" key="3">
    <source>
        <dbReference type="PROSITE" id="PS50937"/>
    </source>
</evidence>
<feature type="coiled-coil region" evidence="2">
    <location>
        <begin position="86"/>
        <end position="113"/>
    </location>
</feature>
<dbReference type="EMBL" id="PPUQ01000013">
    <property type="protein sequence ID" value="RDC37281.1"/>
    <property type="molecule type" value="Genomic_DNA"/>
</dbReference>
<protein>
    <submittedName>
        <fullName evidence="4">MerR family transcriptional regulator</fullName>
    </submittedName>
</protein>
<accession>A0A369MCI2</accession>
<dbReference type="SUPFAM" id="SSF46955">
    <property type="entry name" value="Putative DNA-binding domain"/>
    <property type="match status" value="1"/>
</dbReference>
<evidence type="ECO:0000313" key="5">
    <source>
        <dbReference type="EMBL" id="RDC37281.1"/>
    </source>
</evidence>
<dbReference type="SMART" id="SM00422">
    <property type="entry name" value="HTH_MERR"/>
    <property type="match status" value="1"/>
</dbReference>
<name>A0A369MCI2_EGGLN</name>
<dbReference type="PROSITE" id="PS50937">
    <property type="entry name" value="HTH_MERR_2"/>
    <property type="match status" value="1"/>
</dbReference>
<dbReference type="GO" id="GO:0003700">
    <property type="term" value="F:DNA-binding transcription factor activity"/>
    <property type="evidence" value="ECO:0007669"/>
    <property type="project" value="InterPro"/>
</dbReference>
<dbReference type="Proteomes" id="UP000253915">
    <property type="component" value="Unassembled WGS sequence"/>
</dbReference>
<evidence type="ECO:0000313" key="7">
    <source>
        <dbReference type="Proteomes" id="UP000253970"/>
    </source>
</evidence>
<dbReference type="Pfam" id="PF13411">
    <property type="entry name" value="MerR_1"/>
    <property type="match status" value="1"/>
</dbReference>
<dbReference type="GeneID" id="69511734"/>
<keyword evidence="2" id="KW-0175">Coiled coil</keyword>
<dbReference type="GO" id="GO:0003677">
    <property type="term" value="F:DNA binding"/>
    <property type="evidence" value="ECO:0007669"/>
    <property type="project" value="UniProtKB-KW"/>
</dbReference>
<sequence>MKSSEIAKLAGVSVRTLRHYHAIGLLPEPPRGENGYRDYSAGDLARLLRIKRLASLGFPLARIGDVLDEIDAGLQNADDLRGGTALDELDRELACQIDRLQEQRRTIALLKQQELDPDLPAHLARTAKILLDDERVALPANAGDREALLIVGHLFSEEDAANVEQVMAALDENGTLGQLAESQAWFDALDPRTPREDIDRIVEEAIPCFDPLIDYFDQVDWADWDGEYDAQAEALTDEVIRRHLNEAQAYAQDRLEEALKQRVMKKRNTALDPDAAS</sequence>
<reference evidence="6 7" key="1">
    <citation type="journal article" date="2018" name="Elife">
        <title>Discovery and characterization of a prevalent human gut bacterial enzyme sufficient for the inactivation of a family of plant toxins.</title>
        <authorList>
            <person name="Koppel N."/>
            <person name="Bisanz J.E."/>
            <person name="Pandelia M.E."/>
            <person name="Turnbaugh P.J."/>
            <person name="Balskus E.P."/>
        </authorList>
    </citation>
    <scope>NUCLEOTIDE SEQUENCE [LARGE SCALE GENOMIC DNA]</scope>
    <source>
        <strain evidence="5 6">16A</strain>
        <strain evidence="4 7">W1 BHI 6</strain>
    </source>
</reference>
<keyword evidence="1" id="KW-0238">DNA-binding</keyword>
<evidence type="ECO:0000313" key="6">
    <source>
        <dbReference type="Proteomes" id="UP000253915"/>
    </source>
</evidence>
<dbReference type="InterPro" id="IPR000551">
    <property type="entry name" value="MerR-type_HTH_dom"/>
</dbReference>
<organism evidence="4 7">
    <name type="scientific">Eggerthella lenta</name>
    <name type="common">Eubacterium lentum</name>
    <dbReference type="NCBI Taxonomy" id="84112"/>
    <lineage>
        <taxon>Bacteria</taxon>
        <taxon>Bacillati</taxon>
        <taxon>Actinomycetota</taxon>
        <taxon>Coriobacteriia</taxon>
        <taxon>Eggerthellales</taxon>
        <taxon>Eggerthellaceae</taxon>
        <taxon>Eggerthella</taxon>
    </lineage>
</organism>
<evidence type="ECO:0000256" key="1">
    <source>
        <dbReference type="ARBA" id="ARBA00023125"/>
    </source>
</evidence>
<dbReference type="PANTHER" id="PTHR30204">
    <property type="entry name" value="REDOX-CYCLING DRUG-SENSING TRANSCRIPTIONAL ACTIVATOR SOXR"/>
    <property type="match status" value="1"/>
</dbReference>
<dbReference type="Proteomes" id="UP000253970">
    <property type="component" value="Unassembled WGS sequence"/>
</dbReference>
<dbReference type="EMBL" id="PPTU01000022">
    <property type="protein sequence ID" value="RDB68202.1"/>
    <property type="molecule type" value="Genomic_DNA"/>
</dbReference>
<comment type="caution">
    <text evidence="4">The sequence shown here is derived from an EMBL/GenBank/DDBJ whole genome shotgun (WGS) entry which is preliminary data.</text>
</comment>
<gene>
    <name evidence="5" type="ORF">C1853_09945</name>
    <name evidence="4" type="ORF">C1875_11985</name>
</gene>
<dbReference type="InterPro" id="IPR047057">
    <property type="entry name" value="MerR_fam"/>
</dbReference>
<dbReference type="RefSeq" id="WP_021409847.1">
    <property type="nucleotide sequence ID" value="NZ_AP025575.1"/>
</dbReference>